<gene>
    <name evidence="2" type="ORF">NCI00_28415</name>
</gene>
<keyword evidence="1" id="KW-0732">Signal</keyword>
<keyword evidence="3" id="KW-1185">Reference proteome</keyword>
<protein>
    <submittedName>
        <fullName evidence="2">Uncharacterized protein</fullName>
    </submittedName>
</protein>
<proteinExistence type="predicted"/>
<reference evidence="2 3" key="1">
    <citation type="submission" date="2022-06" db="EMBL/GenBank/DDBJ databases">
        <title>Runella sp. S5 genome sequencing.</title>
        <authorList>
            <person name="Park S."/>
        </authorList>
    </citation>
    <scope>NUCLEOTIDE SEQUENCE [LARGE SCALE GENOMIC DNA]</scope>
    <source>
        <strain evidence="2 3">S5</strain>
    </source>
</reference>
<dbReference type="Proteomes" id="UP001204772">
    <property type="component" value="Unassembled WGS sequence"/>
</dbReference>
<name>A0ABT1FXA0_9BACT</name>
<feature type="signal peptide" evidence="1">
    <location>
        <begin position="1"/>
        <end position="20"/>
    </location>
</feature>
<comment type="caution">
    <text evidence="2">The sequence shown here is derived from an EMBL/GenBank/DDBJ whole genome shotgun (WGS) entry which is preliminary data.</text>
</comment>
<organism evidence="2 3">
    <name type="scientific">Runella salmonicolor</name>
    <dbReference type="NCBI Taxonomy" id="2950278"/>
    <lineage>
        <taxon>Bacteria</taxon>
        <taxon>Pseudomonadati</taxon>
        <taxon>Bacteroidota</taxon>
        <taxon>Cytophagia</taxon>
        <taxon>Cytophagales</taxon>
        <taxon>Spirosomataceae</taxon>
        <taxon>Runella</taxon>
    </lineage>
</organism>
<dbReference type="EMBL" id="JAMZEL010000024">
    <property type="protein sequence ID" value="MCP1386400.1"/>
    <property type="molecule type" value="Genomic_DNA"/>
</dbReference>
<evidence type="ECO:0000256" key="1">
    <source>
        <dbReference type="SAM" id="SignalP"/>
    </source>
</evidence>
<dbReference type="RefSeq" id="WP_253533239.1">
    <property type="nucleotide sequence ID" value="NZ_JAMZEL010000024.1"/>
</dbReference>
<accession>A0ABT1FXA0</accession>
<evidence type="ECO:0000313" key="2">
    <source>
        <dbReference type="EMBL" id="MCP1386400.1"/>
    </source>
</evidence>
<sequence length="149" mass="16728">MKKFLDFLFACMLLTVTAQAQVDFLIKKIPAGNGFKPDSATSVRFRCIQVQIDQNTTNQRPAFYLELLACDSMKVNVDSTNITLHNGRVVDGLNVYYDDLVNACIKNNIPKEQHSVTIQGLYYAVFCGTRAQKRNAIAAMLKGYNILLQ</sequence>
<evidence type="ECO:0000313" key="3">
    <source>
        <dbReference type="Proteomes" id="UP001204772"/>
    </source>
</evidence>
<feature type="chain" id="PRO_5045642467" evidence="1">
    <location>
        <begin position="21"/>
        <end position="149"/>
    </location>
</feature>